<name>A0A177WEC5_BATDL</name>
<feature type="coiled-coil region" evidence="1">
    <location>
        <begin position="57"/>
        <end position="84"/>
    </location>
</feature>
<protein>
    <submittedName>
        <fullName evidence="3">Uncharacterized protein</fullName>
    </submittedName>
</protein>
<evidence type="ECO:0000313" key="3">
    <source>
        <dbReference type="EMBL" id="OAJ38115.1"/>
    </source>
</evidence>
<feature type="compositionally biased region" description="Polar residues" evidence="2">
    <location>
        <begin position="433"/>
        <end position="469"/>
    </location>
</feature>
<keyword evidence="1" id="KW-0175">Coiled coil</keyword>
<feature type="compositionally biased region" description="Polar residues" evidence="2">
    <location>
        <begin position="188"/>
        <end position="198"/>
    </location>
</feature>
<feature type="region of interest" description="Disordered" evidence="2">
    <location>
        <begin position="167"/>
        <end position="245"/>
    </location>
</feature>
<feature type="region of interest" description="Disordered" evidence="2">
    <location>
        <begin position="386"/>
        <end position="496"/>
    </location>
</feature>
<accession>A0A177WEC5</accession>
<feature type="compositionally biased region" description="Polar residues" evidence="2">
    <location>
        <begin position="167"/>
        <end position="181"/>
    </location>
</feature>
<dbReference type="eggNOG" id="ENOG502SDU7">
    <property type="taxonomic scope" value="Eukaryota"/>
</dbReference>
<dbReference type="VEuPathDB" id="FungiDB:BDEG_22075"/>
<reference evidence="3 4" key="2">
    <citation type="submission" date="2016-05" db="EMBL/GenBank/DDBJ databases">
        <title>Lineage-specific infection strategies underlie the spectrum of fungal disease in amphibians.</title>
        <authorList>
            <person name="Cuomo C.A."/>
            <person name="Farrer R.A."/>
            <person name="James T."/>
            <person name="Longcore J."/>
            <person name="Birren B."/>
        </authorList>
    </citation>
    <scope>NUCLEOTIDE SEQUENCE [LARGE SCALE GENOMIC DNA]</scope>
    <source>
        <strain evidence="3 4">JEL423</strain>
    </source>
</reference>
<dbReference type="AlphaFoldDB" id="A0A177WEC5"/>
<organism evidence="3 4">
    <name type="scientific">Batrachochytrium dendrobatidis (strain JEL423)</name>
    <dbReference type="NCBI Taxonomy" id="403673"/>
    <lineage>
        <taxon>Eukaryota</taxon>
        <taxon>Fungi</taxon>
        <taxon>Fungi incertae sedis</taxon>
        <taxon>Chytridiomycota</taxon>
        <taxon>Chytridiomycota incertae sedis</taxon>
        <taxon>Chytridiomycetes</taxon>
        <taxon>Rhizophydiales</taxon>
        <taxon>Rhizophydiales incertae sedis</taxon>
        <taxon>Batrachochytrium</taxon>
    </lineage>
</organism>
<dbReference type="Proteomes" id="UP000077115">
    <property type="component" value="Unassembled WGS sequence"/>
</dbReference>
<reference evidence="3 4" key="1">
    <citation type="submission" date="2006-10" db="EMBL/GenBank/DDBJ databases">
        <title>The Genome Sequence of Batrachochytrium dendrobatidis JEL423.</title>
        <authorList>
            <consortium name="The Broad Institute Genome Sequencing Platform"/>
            <person name="Birren B."/>
            <person name="Lander E."/>
            <person name="Galagan J."/>
            <person name="Cuomo C."/>
            <person name="Devon K."/>
            <person name="Jaffe D."/>
            <person name="Butler J."/>
            <person name="Alvarez P."/>
            <person name="Gnerre S."/>
            <person name="Grabherr M."/>
            <person name="Kleber M."/>
            <person name="Mauceli E."/>
            <person name="Brockman W."/>
            <person name="Young S."/>
            <person name="LaButti K."/>
            <person name="Sykes S."/>
            <person name="DeCaprio D."/>
            <person name="Crawford M."/>
            <person name="Koehrsen M."/>
            <person name="Engels R."/>
            <person name="Montgomery P."/>
            <person name="Pearson M."/>
            <person name="Howarth C."/>
            <person name="Larson L."/>
            <person name="White J."/>
            <person name="O'Leary S."/>
            <person name="Kodira C."/>
            <person name="Zeng Q."/>
            <person name="Yandava C."/>
            <person name="Alvarado L."/>
            <person name="Longcore J."/>
            <person name="James T."/>
        </authorList>
    </citation>
    <scope>NUCLEOTIDE SEQUENCE [LARGE SCALE GENOMIC DNA]</scope>
    <source>
        <strain evidence="3 4">JEL423</strain>
    </source>
</reference>
<feature type="compositionally biased region" description="Basic and acidic residues" evidence="2">
    <location>
        <begin position="206"/>
        <end position="227"/>
    </location>
</feature>
<feature type="compositionally biased region" description="Polar residues" evidence="2">
    <location>
        <begin position="398"/>
        <end position="411"/>
    </location>
</feature>
<sequence length="568" mass="61258">MATGPSVISDMASYQDLDTQTFGIETETINAYTRQAAALKHEVAHWKHTASHHKDQNSALDAQVAALTRRVAELERALSTQASEKKALIASKSALMDRYNLIKKSASQLEAFRKSIVSMVEFSPAAQPLLSLDSDSRNIDGEYLHTPSKPDLTRNNGNYGNMLSMPPQNLSDGTYQLSSQPHVRKNEPCSQAENSGRYTTGPILLEHLHPFGESSDSRGHRNEKTEDSGVSSGESAGLGGSIGQQRNTLENRTSNLFGTGSAALDGFKSNGSSGVDDDAITCMTNPQGQDKVDPLSMQDFNSNLPDHANLGHDSTSYFDHNNTLRSLDISTQALDYSLASMTTQDKSGAGTVDVLASSKSHPNPSNNHQHRLYSGDMVIKNSVKGGATRNTVDDGIAGQTNNDTRRVSSNGLDVLINRRSEQRSGGFTKHTKSLSNGPSSTAHPESSDTLPFSKSTQSRTSYLASSNGAHSAFNRRSVEELNSGTETQETDSPHMDAPTLYRHIRDILTPSSFELFATAVAAFNAGRVSASDTVAQVHRIVGPGELSNQMSRLIYEAMRESTTSTNTA</sequence>
<dbReference type="EMBL" id="DS022301">
    <property type="protein sequence ID" value="OAJ38115.1"/>
    <property type="molecule type" value="Genomic_DNA"/>
</dbReference>
<evidence type="ECO:0000256" key="2">
    <source>
        <dbReference type="SAM" id="MobiDB-lite"/>
    </source>
</evidence>
<proteinExistence type="predicted"/>
<dbReference type="OrthoDB" id="2155444at2759"/>
<evidence type="ECO:0000313" key="4">
    <source>
        <dbReference type="Proteomes" id="UP000077115"/>
    </source>
</evidence>
<gene>
    <name evidence="3" type="ORF">BDEG_22075</name>
</gene>
<evidence type="ECO:0000256" key="1">
    <source>
        <dbReference type="SAM" id="Coils"/>
    </source>
</evidence>